<gene>
    <name evidence="1" type="ORF">SNE35_28585</name>
</gene>
<organism evidence="1 2">
    <name type="scientific">Roseateles agri</name>
    <dbReference type="NCBI Taxonomy" id="3098619"/>
    <lineage>
        <taxon>Bacteria</taxon>
        <taxon>Pseudomonadati</taxon>
        <taxon>Pseudomonadota</taxon>
        <taxon>Betaproteobacteria</taxon>
        <taxon>Burkholderiales</taxon>
        <taxon>Sphaerotilaceae</taxon>
        <taxon>Roseateles</taxon>
    </lineage>
</organism>
<evidence type="ECO:0000313" key="2">
    <source>
        <dbReference type="Proteomes" id="UP001285263"/>
    </source>
</evidence>
<evidence type="ECO:0000313" key="1">
    <source>
        <dbReference type="EMBL" id="MDY0748491.1"/>
    </source>
</evidence>
<reference evidence="1 2" key="1">
    <citation type="submission" date="2023-11" db="EMBL/GenBank/DDBJ databases">
        <title>Paucibacter sp. nov., isolated from fresh soil in Korea.</title>
        <authorList>
            <person name="Le N.T.T."/>
        </authorList>
    </citation>
    <scope>NUCLEOTIDE SEQUENCE [LARGE SCALE GENOMIC DNA]</scope>
    <source>
        <strain evidence="1 2">R3-3</strain>
    </source>
</reference>
<dbReference type="RefSeq" id="WP_320426455.1">
    <property type="nucleotide sequence ID" value="NZ_JAXCLA010000010.1"/>
</dbReference>
<dbReference type="Proteomes" id="UP001285263">
    <property type="component" value="Unassembled WGS sequence"/>
</dbReference>
<proteinExistence type="predicted"/>
<name>A0ABU5DQ88_9BURK</name>
<dbReference type="EMBL" id="JAXCLA010000010">
    <property type="protein sequence ID" value="MDY0748491.1"/>
    <property type="molecule type" value="Genomic_DNA"/>
</dbReference>
<keyword evidence="2" id="KW-1185">Reference proteome</keyword>
<protein>
    <submittedName>
        <fullName evidence="1">Uncharacterized protein</fullName>
    </submittedName>
</protein>
<accession>A0ABU5DQ88</accession>
<sequence>MSYSFEVRAANKALAKLGVSAELDKVAAGQPSHARDRVQAQAAADTFIELLDEDEGRDVKVVMSGSLSGNWEGNNITSCSGANVSVTVNLAQRQ</sequence>
<comment type="caution">
    <text evidence="1">The sequence shown here is derived from an EMBL/GenBank/DDBJ whole genome shotgun (WGS) entry which is preliminary data.</text>
</comment>